<name>A0ABY9TFX9_9GAMM</name>
<feature type="signal peptide" evidence="1">
    <location>
        <begin position="1"/>
        <end position="21"/>
    </location>
</feature>
<dbReference type="EMBL" id="CP134146">
    <property type="protein sequence ID" value="WNC67667.1"/>
    <property type="molecule type" value="Genomic_DNA"/>
</dbReference>
<dbReference type="Proteomes" id="UP001248581">
    <property type="component" value="Chromosome"/>
</dbReference>
<protein>
    <submittedName>
        <fullName evidence="2">DUF3299 domain-containing protein</fullName>
    </submittedName>
</protein>
<dbReference type="Gene3D" id="2.40.50.870">
    <property type="entry name" value="Protein of unknown function (DUF3299)"/>
    <property type="match status" value="1"/>
</dbReference>
<keyword evidence="1" id="KW-0732">Signal</keyword>
<accession>A0ABY9TFX9</accession>
<evidence type="ECO:0000256" key="1">
    <source>
        <dbReference type="SAM" id="SignalP"/>
    </source>
</evidence>
<dbReference type="InterPro" id="IPR021727">
    <property type="entry name" value="DUF3299"/>
</dbReference>
<feature type="chain" id="PRO_5046134329" evidence="1">
    <location>
        <begin position="22"/>
        <end position="230"/>
    </location>
</feature>
<evidence type="ECO:0000313" key="3">
    <source>
        <dbReference type="Proteomes" id="UP001248581"/>
    </source>
</evidence>
<organism evidence="2 3">
    <name type="scientific">Thalassotalea nanhaiensis</name>
    <dbReference type="NCBI Taxonomy" id="3065648"/>
    <lineage>
        <taxon>Bacteria</taxon>
        <taxon>Pseudomonadati</taxon>
        <taxon>Pseudomonadota</taxon>
        <taxon>Gammaproteobacteria</taxon>
        <taxon>Alteromonadales</taxon>
        <taxon>Colwelliaceae</taxon>
        <taxon>Thalassotalea</taxon>
    </lineage>
</organism>
<reference evidence="3" key="1">
    <citation type="submission" date="2023-09" db="EMBL/GenBank/DDBJ databases">
        <authorList>
            <person name="Li S."/>
            <person name="Li X."/>
            <person name="Zhang C."/>
            <person name="Zhao Z."/>
        </authorList>
    </citation>
    <scope>NUCLEOTIDE SEQUENCE [LARGE SCALE GENOMIC DNA]</scope>
    <source>
        <strain evidence="3">SQ345</strain>
    </source>
</reference>
<sequence length="230" mass="25783">MKNIFSLFSAVAILLSTTVFANDVKSTDSKKIDWSTLNEHVQTKEIENPFENLEIEQIRMLQQVAIVDDIIASGQEIDDASKKLADDSRKTLTEQGIDIDSMFKIREEIITQREIEFQSTNPALDNQNIEMSGFLLPLEFEGKKIKEFLLVPYVGACIHEPPPAPNQIVYAKLQTPVEPPSLGMFTAIKVNGLMKSELVSPELNLVDGAKQIPTSYTLTVENVEFIEPNK</sequence>
<gene>
    <name evidence="2" type="ORF">RI845_14215</name>
</gene>
<proteinExistence type="predicted"/>
<dbReference type="Pfam" id="PF11736">
    <property type="entry name" value="DUF3299"/>
    <property type="match status" value="1"/>
</dbReference>
<evidence type="ECO:0000313" key="2">
    <source>
        <dbReference type="EMBL" id="WNC67667.1"/>
    </source>
</evidence>
<keyword evidence="3" id="KW-1185">Reference proteome</keyword>
<dbReference type="RefSeq" id="WP_348386826.1">
    <property type="nucleotide sequence ID" value="NZ_CP134146.1"/>
</dbReference>